<evidence type="ECO:0000313" key="12">
    <source>
        <dbReference type="EMBL" id="AZL61261.1"/>
    </source>
</evidence>
<evidence type="ECO:0000256" key="8">
    <source>
        <dbReference type="ARBA" id="ARBA00023136"/>
    </source>
</evidence>
<name>A0A3S8UCH2_9RHOB</name>
<dbReference type="GO" id="GO:0034040">
    <property type="term" value="F:ATPase-coupled lipid transmembrane transporter activity"/>
    <property type="evidence" value="ECO:0007669"/>
    <property type="project" value="TreeGrafter"/>
</dbReference>
<dbReference type="GO" id="GO:0140359">
    <property type="term" value="F:ABC-type transporter activity"/>
    <property type="evidence" value="ECO:0007669"/>
    <property type="project" value="InterPro"/>
</dbReference>
<feature type="transmembrane region" description="Helical" evidence="9">
    <location>
        <begin position="129"/>
        <end position="149"/>
    </location>
</feature>
<accession>A0A3S8UCH2</accession>
<dbReference type="GO" id="GO:0005886">
    <property type="term" value="C:plasma membrane"/>
    <property type="evidence" value="ECO:0007669"/>
    <property type="project" value="UniProtKB-SubCell"/>
</dbReference>
<keyword evidence="13" id="KW-1185">Reference proteome</keyword>
<evidence type="ECO:0000256" key="3">
    <source>
        <dbReference type="ARBA" id="ARBA00022475"/>
    </source>
</evidence>
<dbReference type="GO" id="GO:0005524">
    <property type="term" value="F:ATP binding"/>
    <property type="evidence" value="ECO:0007669"/>
    <property type="project" value="UniProtKB-KW"/>
</dbReference>
<organism evidence="12 13">
    <name type="scientific">Tabrizicola piscis</name>
    <dbReference type="NCBI Taxonomy" id="2494374"/>
    <lineage>
        <taxon>Bacteria</taxon>
        <taxon>Pseudomonadati</taxon>
        <taxon>Pseudomonadota</taxon>
        <taxon>Alphaproteobacteria</taxon>
        <taxon>Rhodobacterales</taxon>
        <taxon>Paracoccaceae</taxon>
        <taxon>Tabrizicola</taxon>
    </lineage>
</organism>
<evidence type="ECO:0000256" key="1">
    <source>
        <dbReference type="ARBA" id="ARBA00004651"/>
    </source>
</evidence>
<evidence type="ECO:0000259" key="11">
    <source>
        <dbReference type="PROSITE" id="PS50929"/>
    </source>
</evidence>
<evidence type="ECO:0000256" key="5">
    <source>
        <dbReference type="ARBA" id="ARBA00022741"/>
    </source>
</evidence>
<protein>
    <submittedName>
        <fullName evidence="12">ABC transporter ATP-binding protein</fullName>
    </submittedName>
</protein>
<dbReference type="InterPro" id="IPR011527">
    <property type="entry name" value="ABC1_TM_dom"/>
</dbReference>
<dbReference type="InterPro" id="IPR003593">
    <property type="entry name" value="AAA+_ATPase"/>
</dbReference>
<comment type="subcellular location">
    <subcellularLocation>
        <location evidence="1">Cell membrane</location>
        <topology evidence="1">Multi-pass membrane protein</topology>
    </subcellularLocation>
</comment>
<dbReference type="Gene3D" id="3.40.50.300">
    <property type="entry name" value="P-loop containing nucleotide triphosphate hydrolases"/>
    <property type="match status" value="1"/>
</dbReference>
<dbReference type="InterPro" id="IPR036640">
    <property type="entry name" value="ABC1_TM_sf"/>
</dbReference>
<dbReference type="InterPro" id="IPR017871">
    <property type="entry name" value="ABC_transporter-like_CS"/>
</dbReference>
<dbReference type="PANTHER" id="PTHR24221">
    <property type="entry name" value="ATP-BINDING CASSETTE SUB-FAMILY B"/>
    <property type="match status" value="1"/>
</dbReference>
<evidence type="ECO:0000256" key="4">
    <source>
        <dbReference type="ARBA" id="ARBA00022692"/>
    </source>
</evidence>
<feature type="transmembrane region" description="Helical" evidence="9">
    <location>
        <begin position="155"/>
        <end position="172"/>
    </location>
</feature>
<dbReference type="GO" id="GO:0016887">
    <property type="term" value="F:ATP hydrolysis activity"/>
    <property type="evidence" value="ECO:0007669"/>
    <property type="project" value="InterPro"/>
</dbReference>
<keyword evidence="4 9" id="KW-0812">Transmembrane</keyword>
<dbReference type="KEGG" id="taw:EI545_17745"/>
<dbReference type="PROSITE" id="PS50929">
    <property type="entry name" value="ABC_TM1F"/>
    <property type="match status" value="1"/>
</dbReference>
<dbReference type="InterPro" id="IPR027417">
    <property type="entry name" value="P-loop_NTPase"/>
</dbReference>
<evidence type="ECO:0000256" key="2">
    <source>
        <dbReference type="ARBA" id="ARBA00022448"/>
    </source>
</evidence>
<keyword evidence="3" id="KW-1003">Cell membrane</keyword>
<evidence type="ECO:0000256" key="6">
    <source>
        <dbReference type="ARBA" id="ARBA00022840"/>
    </source>
</evidence>
<sequence>MVIVAFAEVVGISAVLVLLNVIADPSTIQSNAYLGLAYSFAGFSSEFNFMVGLAVVVLLVVLGGLAVKAVGTYASIRFATMRGFTVSSRLLEAYLGQPYAWFLARNSSDIAKNVLVEVDGLVTRVMAPAFRMIASVLMVLAIVGLLMVVDPLITVLAAGLLGLSYALVYIVLRERLRRLGDVLMRAFAERFRVAQEAIGGIKEVKLLGLEESYMELYRRAAQKSARAQATIGVVSELPRFALEAISFGTLLTLILVLLLRSGGSIVEAVPTLGVFALSVMRLLPALQQVYQALASIRGATAILETVVKDHAGVPAAPVNVTQVQQPLHLRDQLDLSGITFSYATAGRPALRGLDMKIAARTTVGIVGGTGAGKTTVVDLVLGLLIPDTGTLSVDQEPLTPANLRAWQKSLGYVPQSIFLTDDTIAANIAFGVPADEIDMQAVERAARTAALHDFVSTELPQAYQTVVGERGIRLSGGQRQRIGIARALYRDPTLLIMDEATSALDNITERVVMEAVQNIRADKTIILIAHRLTTVRNCDTIFLMEHGQVVAQGTYDELVAGSETFRKMAVGV</sequence>
<dbReference type="PANTHER" id="PTHR24221:SF632">
    <property type="entry name" value="ATP-DEPENDENT LIPID A-CORE FLIPPASE"/>
    <property type="match status" value="1"/>
</dbReference>
<dbReference type="InterPro" id="IPR003439">
    <property type="entry name" value="ABC_transporter-like_ATP-bd"/>
</dbReference>
<keyword evidence="5" id="KW-0547">Nucleotide-binding</keyword>
<evidence type="ECO:0000256" key="7">
    <source>
        <dbReference type="ARBA" id="ARBA00022989"/>
    </source>
</evidence>
<proteinExistence type="predicted"/>
<feature type="transmembrane region" description="Helical" evidence="9">
    <location>
        <begin position="47"/>
        <end position="67"/>
    </location>
</feature>
<dbReference type="PROSITE" id="PS50893">
    <property type="entry name" value="ABC_TRANSPORTER_2"/>
    <property type="match status" value="1"/>
</dbReference>
<dbReference type="InterPro" id="IPR039421">
    <property type="entry name" value="Type_1_exporter"/>
</dbReference>
<dbReference type="Pfam" id="PF00664">
    <property type="entry name" value="ABC_membrane"/>
    <property type="match status" value="1"/>
</dbReference>
<feature type="domain" description="ABC transporter" evidence="10">
    <location>
        <begin position="333"/>
        <end position="571"/>
    </location>
</feature>
<evidence type="ECO:0000256" key="9">
    <source>
        <dbReference type="SAM" id="Phobius"/>
    </source>
</evidence>
<feature type="transmembrane region" description="Helical" evidence="9">
    <location>
        <begin position="240"/>
        <end position="259"/>
    </location>
</feature>
<dbReference type="SUPFAM" id="SSF52540">
    <property type="entry name" value="P-loop containing nucleoside triphosphate hydrolases"/>
    <property type="match status" value="1"/>
</dbReference>
<dbReference type="Gene3D" id="1.20.1560.10">
    <property type="entry name" value="ABC transporter type 1, transmembrane domain"/>
    <property type="match status" value="1"/>
</dbReference>
<dbReference type="AlphaFoldDB" id="A0A3S8UCH2"/>
<keyword evidence="7 9" id="KW-1133">Transmembrane helix</keyword>
<keyword evidence="8 9" id="KW-0472">Membrane</keyword>
<dbReference type="Pfam" id="PF00005">
    <property type="entry name" value="ABC_tran"/>
    <property type="match status" value="1"/>
</dbReference>
<reference evidence="12 13" key="1">
    <citation type="submission" date="2018-12" db="EMBL/GenBank/DDBJ databases">
        <title>Complete genome sequencing of Tabrizicola sp. K13M18.</title>
        <authorList>
            <person name="Bae J.-W."/>
        </authorList>
    </citation>
    <scope>NUCLEOTIDE SEQUENCE [LARGE SCALE GENOMIC DNA]</scope>
    <source>
        <strain evidence="12 13">K13M18</strain>
    </source>
</reference>
<dbReference type="OrthoDB" id="9808328at2"/>
<dbReference type="PROSITE" id="PS00211">
    <property type="entry name" value="ABC_TRANSPORTER_1"/>
    <property type="match status" value="1"/>
</dbReference>
<dbReference type="SUPFAM" id="SSF90123">
    <property type="entry name" value="ABC transporter transmembrane region"/>
    <property type="match status" value="1"/>
</dbReference>
<keyword evidence="6 12" id="KW-0067">ATP-binding</keyword>
<feature type="domain" description="ABC transmembrane type-1" evidence="11">
    <location>
        <begin position="1"/>
        <end position="298"/>
    </location>
</feature>
<dbReference type="Proteomes" id="UP000282002">
    <property type="component" value="Chromosome"/>
</dbReference>
<dbReference type="EMBL" id="CP034328">
    <property type="protein sequence ID" value="AZL61261.1"/>
    <property type="molecule type" value="Genomic_DNA"/>
</dbReference>
<dbReference type="SMART" id="SM00382">
    <property type="entry name" value="AAA"/>
    <property type="match status" value="1"/>
</dbReference>
<keyword evidence="2" id="KW-0813">Transport</keyword>
<evidence type="ECO:0000259" key="10">
    <source>
        <dbReference type="PROSITE" id="PS50893"/>
    </source>
</evidence>
<dbReference type="FunFam" id="3.40.50.300:FF:000221">
    <property type="entry name" value="Multidrug ABC transporter ATP-binding protein"/>
    <property type="match status" value="1"/>
</dbReference>
<gene>
    <name evidence="12" type="ORF">EI545_17745</name>
</gene>
<evidence type="ECO:0000313" key="13">
    <source>
        <dbReference type="Proteomes" id="UP000282002"/>
    </source>
</evidence>